<evidence type="ECO:0000256" key="1">
    <source>
        <dbReference type="SAM" id="MobiDB-lite"/>
    </source>
</evidence>
<proteinExistence type="predicted"/>
<dbReference type="EMBL" id="SJPL01000002">
    <property type="protein sequence ID" value="TWT65689.1"/>
    <property type="molecule type" value="Genomic_DNA"/>
</dbReference>
<evidence type="ECO:0000313" key="3">
    <source>
        <dbReference type="Proteomes" id="UP000317238"/>
    </source>
</evidence>
<feature type="region of interest" description="Disordered" evidence="1">
    <location>
        <begin position="1"/>
        <end position="57"/>
    </location>
</feature>
<reference evidence="2 3" key="1">
    <citation type="submission" date="2019-02" db="EMBL/GenBank/DDBJ databases">
        <title>Deep-cultivation of Planctomycetes and their phenomic and genomic characterization uncovers novel biology.</title>
        <authorList>
            <person name="Wiegand S."/>
            <person name="Jogler M."/>
            <person name="Boedeker C."/>
            <person name="Pinto D."/>
            <person name="Vollmers J."/>
            <person name="Rivas-Marin E."/>
            <person name="Kohn T."/>
            <person name="Peeters S.H."/>
            <person name="Heuer A."/>
            <person name="Rast P."/>
            <person name="Oberbeckmann S."/>
            <person name="Bunk B."/>
            <person name="Jeske O."/>
            <person name="Meyerdierks A."/>
            <person name="Storesund J.E."/>
            <person name="Kallscheuer N."/>
            <person name="Luecker S."/>
            <person name="Lage O.M."/>
            <person name="Pohl T."/>
            <person name="Merkel B.J."/>
            <person name="Hornburger P."/>
            <person name="Mueller R.-W."/>
            <person name="Bruemmer F."/>
            <person name="Labrenz M."/>
            <person name="Spormann A.M."/>
            <person name="Op Den Camp H."/>
            <person name="Overmann J."/>
            <person name="Amann R."/>
            <person name="Jetten M.S.M."/>
            <person name="Mascher T."/>
            <person name="Medema M.H."/>
            <person name="Devos D.P."/>
            <person name="Kaster A.-K."/>
            <person name="Ovreas L."/>
            <person name="Rohde M."/>
            <person name="Galperin M.Y."/>
            <person name="Jogler C."/>
        </authorList>
    </citation>
    <scope>NUCLEOTIDE SEQUENCE [LARGE SCALE GENOMIC DNA]</scope>
    <source>
        <strain evidence="2 3">Pan14r</strain>
    </source>
</reference>
<gene>
    <name evidence="2" type="ORF">Pan14r_52380</name>
</gene>
<dbReference type="AlphaFoldDB" id="A0A5C5XSV7"/>
<keyword evidence="3" id="KW-1185">Reference proteome</keyword>
<accession>A0A5C5XSV7</accession>
<protein>
    <submittedName>
        <fullName evidence="2">Uncharacterized protein</fullName>
    </submittedName>
</protein>
<name>A0A5C5XSV7_9PLAN</name>
<organism evidence="2 3">
    <name type="scientific">Crateriforma conspicua</name>
    <dbReference type="NCBI Taxonomy" id="2527996"/>
    <lineage>
        <taxon>Bacteria</taxon>
        <taxon>Pseudomonadati</taxon>
        <taxon>Planctomycetota</taxon>
        <taxon>Planctomycetia</taxon>
        <taxon>Planctomycetales</taxon>
        <taxon>Planctomycetaceae</taxon>
        <taxon>Crateriforma</taxon>
    </lineage>
</organism>
<dbReference type="Proteomes" id="UP000317238">
    <property type="component" value="Unassembled WGS sequence"/>
</dbReference>
<evidence type="ECO:0000313" key="2">
    <source>
        <dbReference type="EMBL" id="TWT65689.1"/>
    </source>
</evidence>
<sequence>MNGQRIGVDGFDSPKEEFGFPQTTRSPPLKRRRRTRYHPMSPKANSTMETMPTYVRV</sequence>
<feature type="compositionally biased region" description="Basic residues" evidence="1">
    <location>
        <begin position="28"/>
        <end position="37"/>
    </location>
</feature>
<comment type="caution">
    <text evidence="2">The sequence shown here is derived from an EMBL/GenBank/DDBJ whole genome shotgun (WGS) entry which is preliminary data.</text>
</comment>